<organism evidence="1 2">
    <name type="scientific">Hypsizygus marmoreus</name>
    <name type="common">White beech mushroom</name>
    <name type="synonym">Agaricus marmoreus</name>
    <dbReference type="NCBI Taxonomy" id="39966"/>
    <lineage>
        <taxon>Eukaryota</taxon>
        <taxon>Fungi</taxon>
        <taxon>Dikarya</taxon>
        <taxon>Basidiomycota</taxon>
        <taxon>Agaricomycotina</taxon>
        <taxon>Agaricomycetes</taxon>
        <taxon>Agaricomycetidae</taxon>
        <taxon>Agaricales</taxon>
        <taxon>Tricholomatineae</taxon>
        <taxon>Lyophyllaceae</taxon>
        <taxon>Hypsizygus</taxon>
    </lineage>
</organism>
<keyword evidence="2" id="KW-1185">Reference proteome</keyword>
<evidence type="ECO:0000313" key="1">
    <source>
        <dbReference type="EMBL" id="RDB22073.1"/>
    </source>
</evidence>
<proteinExistence type="predicted"/>
<reference evidence="1" key="1">
    <citation type="submission" date="2018-04" db="EMBL/GenBank/DDBJ databases">
        <title>Whole genome sequencing of Hypsizygus marmoreus.</title>
        <authorList>
            <person name="Choi I.-G."/>
            <person name="Min B."/>
            <person name="Kim J.-G."/>
            <person name="Kim S."/>
            <person name="Oh Y.-L."/>
            <person name="Kong W.-S."/>
            <person name="Park H."/>
            <person name="Jeong J."/>
            <person name="Song E.-S."/>
        </authorList>
    </citation>
    <scope>NUCLEOTIDE SEQUENCE [LARGE SCALE GENOMIC DNA]</scope>
    <source>
        <strain evidence="1">51987-8</strain>
    </source>
</reference>
<protein>
    <submittedName>
        <fullName evidence="1">Uncharacterized protein</fullName>
    </submittedName>
</protein>
<comment type="caution">
    <text evidence="1">The sequence shown here is derived from an EMBL/GenBank/DDBJ whole genome shotgun (WGS) entry which is preliminary data.</text>
</comment>
<sequence>MSGMDTKRVDVRVVARVLSALMKARTLRLRMRPERLSRHGMVLRAVAVRSRTCCISFITAELQTQFLLACAFDQGPDL</sequence>
<dbReference type="InParanoid" id="A0A369JQW5"/>
<dbReference type="Proteomes" id="UP000076154">
    <property type="component" value="Unassembled WGS sequence"/>
</dbReference>
<dbReference type="EMBL" id="LUEZ02000053">
    <property type="protein sequence ID" value="RDB22073.1"/>
    <property type="molecule type" value="Genomic_DNA"/>
</dbReference>
<name>A0A369JQW5_HYPMA</name>
<gene>
    <name evidence="1" type="ORF">Hypma_010897</name>
</gene>
<evidence type="ECO:0000313" key="2">
    <source>
        <dbReference type="Proteomes" id="UP000076154"/>
    </source>
</evidence>
<accession>A0A369JQW5</accession>
<dbReference type="AlphaFoldDB" id="A0A369JQW5"/>